<feature type="transmembrane region" description="Helical" evidence="8">
    <location>
        <begin position="215"/>
        <end position="236"/>
    </location>
</feature>
<protein>
    <submittedName>
        <fullName evidence="10">Drug/metabolite transporter (DMT)-like permease</fullName>
    </submittedName>
</protein>
<keyword evidence="4 8" id="KW-0812">Transmembrane</keyword>
<keyword evidence="6 8" id="KW-0472">Membrane</keyword>
<name>A0ABU1IUF9_9BACL</name>
<feature type="domain" description="EamA" evidence="9">
    <location>
        <begin position="152"/>
        <end position="288"/>
    </location>
</feature>
<comment type="subcellular location">
    <subcellularLocation>
        <location evidence="1">Cell membrane</location>
        <topology evidence="1">Multi-pass membrane protein</topology>
    </subcellularLocation>
</comment>
<feature type="transmembrane region" description="Helical" evidence="8">
    <location>
        <begin position="183"/>
        <end position="203"/>
    </location>
</feature>
<keyword evidence="3" id="KW-1003">Cell membrane</keyword>
<dbReference type="InterPro" id="IPR000620">
    <property type="entry name" value="EamA_dom"/>
</dbReference>
<feature type="compositionally biased region" description="Basic and acidic residues" evidence="7">
    <location>
        <begin position="319"/>
        <end position="328"/>
    </location>
</feature>
<evidence type="ECO:0000256" key="4">
    <source>
        <dbReference type="ARBA" id="ARBA00022692"/>
    </source>
</evidence>
<evidence type="ECO:0000256" key="1">
    <source>
        <dbReference type="ARBA" id="ARBA00004651"/>
    </source>
</evidence>
<feature type="transmembrane region" description="Helical" evidence="8">
    <location>
        <begin position="124"/>
        <end position="141"/>
    </location>
</feature>
<dbReference type="Pfam" id="PF00892">
    <property type="entry name" value="EamA"/>
    <property type="match status" value="2"/>
</dbReference>
<reference evidence="10 11" key="1">
    <citation type="submission" date="2023-07" db="EMBL/GenBank/DDBJ databases">
        <title>Genomic Encyclopedia of Type Strains, Phase IV (KMG-IV): sequencing the most valuable type-strain genomes for metagenomic binning, comparative biology and taxonomic classification.</title>
        <authorList>
            <person name="Goeker M."/>
        </authorList>
    </citation>
    <scope>NUCLEOTIDE SEQUENCE [LARGE SCALE GENOMIC DNA]</scope>
    <source>
        <strain evidence="10 11">DSM 45903</strain>
    </source>
</reference>
<feature type="transmembrane region" description="Helical" evidence="8">
    <location>
        <begin position="68"/>
        <end position="90"/>
    </location>
</feature>
<proteinExistence type="inferred from homology"/>
<evidence type="ECO:0000256" key="8">
    <source>
        <dbReference type="SAM" id="Phobius"/>
    </source>
</evidence>
<keyword evidence="5 8" id="KW-1133">Transmembrane helix</keyword>
<dbReference type="RefSeq" id="WP_309868626.1">
    <property type="nucleotide sequence ID" value="NZ_JAVDQG010000010.1"/>
</dbReference>
<comment type="caution">
    <text evidence="10">The sequence shown here is derived from an EMBL/GenBank/DDBJ whole genome shotgun (WGS) entry which is preliminary data.</text>
</comment>
<evidence type="ECO:0000256" key="5">
    <source>
        <dbReference type="ARBA" id="ARBA00022989"/>
    </source>
</evidence>
<dbReference type="InterPro" id="IPR037185">
    <property type="entry name" value="EmrE-like"/>
</dbReference>
<feature type="transmembrane region" description="Helical" evidence="8">
    <location>
        <begin position="273"/>
        <end position="293"/>
    </location>
</feature>
<dbReference type="PANTHER" id="PTHR32322:SF18">
    <property type="entry name" value="S-ADENOSYLMETHIONINE_S-ADENOSYLHOMOCYSTEINE TRANSPORTER"/>
    <property type="match status" value="1"/>
</dbReference>
<dbReference type="InterPro" id="IPR050638">
    <property type="entry name" value="AA-Vitamin_Transporters"/>
</dbReference>
<evidence type="ECO:0000256" key="3">
    <source>
        <dbReference type="ARBA" id="ARBA00022475"/>
    </source>
</evidence>
<gene>
    <name evidence="10" type="ORF">JOE21_003572</name>
</gene>
<feature type="transmembrane region" description="Helical" evidence="8">
    <location>
        <begin position="248"/>
        <end position="267"/>
    </location>
</feature>
<dbReference type="Proteomes" id="UP001185012">
    <property type="component" value="Unassembled WGS sequence"/>
</dbReference>
<dbReference type="PANTHER" id="PTHR32322">
    <property type="entry name" value="INNER MEMBRANE TRANSPORTER"/>
    <property type="match status" value="1"/>
</dbReference>
<evidence type="ECO:0000256" key="2">
    <source>
        <dbReference type="ARBA" id="ARBA00007362"/>
    </source>
</evidence>
<feature type="region of interest" description="Disordered" evidence="7">
    <location>
        <begin position="298"/>
        <end position="328"/>
    </location>
</feature>
<keyword evidence="11" id="KW-1185">Reference proteome</keyword>
<comment type="similarity">
    <text evidence="2">Belongs to the EamA transporter family.</text>
</comment>
<sequence>MARNHAGLYFLMTFNMMVWGLNAVALKWLVLYFPPLPMQGIRLFLAGLALLPLMLVKGSWKPLSSKEWGWTAGIILTGVVGHHSLLAWGLTLTTATSAVLILALLPLMTSSLACLFLREKITGTGLCGILLGLAGVILVVFRGDDYSSTSGWGNLLIAGCMLSQAVSFILIKKATDTIDTKQLTSLMFLAGSVLIFLIGLFVSPDGISIMANGPLWVWAVLILSGVVASGWGHMMYNSAIHKLGPGQTALFNNLTPFFALVGSALLLGETIQWTQAAGFLLIVSGVFLGTGVWRTRRDSRMETPSGETGIGSLPLNHGEMTKEKQSHP</sequence>
<feature type="transmembrane region" description="Helical" evidence="8">
    <location>
        <begin position="96"/>
        <end position="117"/>
    </location>
</feature>
<evidence type="ECO:0000256" key="7">
    <source>
        <dbReference type="SAM" id="MobiDB-lite"/>
    </source>
</evidence>
<evidence type="ECO:0000259" key="9">
    <source>
        <dbReference type="Pfam" id="PF00892"/>
    </source>
</evidence>
<dbReference type="SUPFAM" id="SSF103481">
    <property type="entry name" value="Multidrug resistance efflux transporter EmrE"/>
    <property type="match status" value="2"/>
</dbReference>
<accession>A0ABU1IUF9</accession>
<feature type="transmembrane region" description="Helical" evidence="8">
    <location>
        <begin position="153"/>
        <end position="171"/>
    </location>
</feature>
<feature type="transmembrane region" description="Helical" evidence="8">
    <location>
        <begin position="7"/>
        <end position="30"/>
    </location>
</feature>
<evidence type="ECO:0000256" key="6">
    <source>
        <dbReference type="ARBA" id="ARBA00023136"/>
    </source>
</evidence>
<evidence type="ECO:0000313" key="10">
    <source>
        <dbReference type="EMBL" id="MDR6227549.1"/>
    </source>
</evidence>
<organism evidence="10 11">
    <name type="scientific">Desmospora profundinema</name>
    <dbReference type="NCBI Taxonomy" id="1571184"/>
    <lineage>
        <taxon>Bacteria</taxon>
        <taxon>Bacillati</taxon>
        <taxon>Bacillota</taxon>
        <taxon>Bacilli</taxon>
        <taxon>Bacillales</taxon>
        <taxon>Thermoactinomycetaceae</taxon>
        <taxon>Desmospora</taxon>
    </lineage>
</organism>
<evidence type="ECO:0000313" key="11">
    <source>
        <dbReference type="Proteomes" id="UP001185012"/>
    </source>
</evidence>
<feature type="transmembrane region" description="Helical" evidence="8">
    <location>
        <begin position="36"/>
        <end position="56"/>
    </location>
</feature>
<dbReference type="EMBL" id="JAVDQG010000010">
    <property type="protein sequence ID" value="MDR6227549.1"/>
    <property type="molecule type" value="Genomic_DNA"/>
</dbReference>
<feature type="domain" description="EamA" evidence="9">
    <location>
        <begin position="9"/>
        <end position="140"/>
    </location>
</feature>